<name>A0AA41YD58_9BACT</name>
<dbReference type="EMBL" id="JAPAAF010000040">
    <property type="protein sequence ID" value="MCW0484523.1"/>
    <property type="molecule type" value="Genomic_DNA"/>
</dbReference>
<sequence>MKLNKSEKYQNLKPSFMRQLTSLVFAIVLLLFSLEGSSQNQQSISSGQRAKEDFDFNWQFHKGDIAMKLVVRGGQGGITDINVPIIEKKDSVIDYTIFKSSSSFFPADWEEVNLPHDWCVEGTFVHDDDLGRQSGGNGYLPTGIGFSRIGIGKKKKETAYKYTKSRWMRWGSNKGGH</sequence>
<proteinExistence type="predicted"/>
<organism evidence="1 2">
    <name type="scientific">Gaoshiqia sediminis</name>
    <dbReference type="NCBI Taxonomy" id="2986998"/>
    <lineage>
        <taxon>Bacteria</taxon>
        <taxon>Pseudomonadati</taxon>
        <taxon>Bacteroidota</taxon>
        <taxon>Bacteroidia</taxon>
        <taxon>Marinilabiliales</taxon>
        <taxon>Prolixibacteraceae</taxon>
        <taxon>Gaoshiqia</taxon>
    </lineage>
</organism>
<dbReference type="AlphaFoldDB" id="A0AA41YD58"/>
<dbReference type="RefSeq" id="WP_282593115.1">
    <property type="nucleotide sequence ID" value="NZ_JAPAAF010000040.1"/>
</dbReference>
<accession>A0AA41YD58</accession>
<gene>
    <name evidence="1" type="ORF">N2K84_17425</name>
</gene>
<evidence type="ECO:0000313" key="1">
    <source>
        <dbReference type="EMBL" id="MCW0484523.1"/>
    </source>
</evidence>
<keyword evidence="2" id="KW-1185">Reference proteome</keyword>
<comment type="caution">
    <text evidence="1">The sequence shown here is derived from an EMBL/GenBank/DDBJ whole genome shotgun (WGS) entry which is preliminary data.</text>
</comment>
<evidence type="ECO:0000313" key="2">
    <source>
        <dbReference type="Proteomes" id="UP001163821"/>
    </source>
</evidence>
<protein>
    <submittedName>
        <fullName evidence="1">Uncharacterized protein</fullName>
    </submittedName>
</protein>
<reference evidence="1" key="1">
    <citation type="submission" date="2022-10" db="EMBL/GenBank/DDBJ databases">
        <title>Gaoshiqiia sediminis gen. nov., sp. nov., isolated from coastal sediment.</title>
        <authorList>
            <person name="Yu W.X."/>
            <person name="Mu D.S."/>
            <person name="Du J.Z."/>
            <person name="Liang Y.Q."/>
        </authorList>
    </citation>
    <scope>NUCLEOTIDE SEQUENCE</scope>
    <source>
        <strain evidence="1">A06</strain>
    </source>
</reference>
<dbReference type="Proteomes" id="UP001163821">
    <property type="component" value="Unassembled WGS sequence"/>
</dbReference>